<protein>
    <submittedName>
        <fullName evidence="2">Uncharacterized protein</fullName>
    </submittedName>
</protein>
<evidence type="ECO:0000256" key="1">
    <source>
        <dbReference type="SAM" id="MobiDB-lite"/>
    </source>
</evidence>
<keyword evidence="3" id="KW-1185">Reference proteome</keyword>
<organism evidence="2 3">
    <name type="scientific">Symbiodinium natans</name>
    <dbReference type="NCBI Taxonomy" id="878477"/>
    <lineage>
        <taxon>Eukaryota</taxon>
        <taxon>Sar</taxon>
        <taxon>Alveolata</taxon>
        <taxon>Dinophyceae</taxon>
        <taxon>Suessiales</taxon>
        <taxon>Symbiodiniaceae</taxon>
        <taxon>Symbiodinium</taxon>
    </lineage>
</organism>
<feature type="region of interest" description="Disordered" evidence="1">
    <location>
        <begin position="1"/>
        <end position="31"/>
    </location>
</feature>
<dbReference type="Proteomes" id="UP000604046">
    <property type="component" value="Unassembled WGS sequence"/>
</dbReference>
<sequence length="156" mass="17384">MNHALYHVPSSENNSNTPTKNPKHPASHSTSATMDLRQLWSEMAQFLRATLTANSGLQSRRRTLPKQTPPQQTSLSSYRCQMNSKVVTIGSVIKAKRQIAPADATVACHSLSDQPTQEDPACYLLKSRKRTTNNNPYIALNKEECLLIFFGLLSIE</sequence>
<evidence type="ECO:0000313" key="2">
    <source>
        <dbReference type="EMBL" id="CAE7445290.1"/>
    </source>
</evidence>
<gene>
    <name evidence="2" type="ORF">SNAT2548_LOCUS24246</name>
</gene>
<accession>A0A812RJG8</accession>
<proteinExistence type="predicted"/>
<dbReference type="EMBL" id="CAJNDS010002351">
    <property type="protein sequence ID" value="CAE7445290.1"/>
    <property type="molecule type" value="Genomic_DNA"/>
</dbReference>
<dbReference type="AlphaFoldDB" id="A0A812RJG8"/>
<feature type="compositionally biased region" description="Polar residues" evidence="1">
    <location>
        <begin position="10"/>
        <end position="20"/>
    </location>
</feature>
<name>A0A812RJG8_9DINO</name>
<comment type="caution">
    <text evidence="2">The sequence shown here is derived from an EMBL/GenBank/DDBJ whole genome shotgun (WGS) entry which is preliminary data.</text>
</comment>
<evidence type="ECO:0000313" key="3">
    <source>
        <dbReference type="Proteomes" id="UP000604046"/>
    </source>
</evidence>
<reference evidence="2" key="1">
    <citation type="submission" date="2021-02" db="EMBL/GenBank/DDBJ databases">
        <authorList>
            <person name="Dougan E. K."/>
            <person name="Rhodes N."/>
            <person name="Thang M."/>
            <person name="Chan C."/>
        </authorList>
    </citation>
    <scope>NUCLEOTIDE SEQUENCE</scope>
</reference>
<dbReference type="OrthoDB" id="411999at2759"/>